<dbReference type="EMBL" id="KN817537">
    <property type="protein sequence ID" value="KJA24441.1"/>
    <property type="molecule type" value="Genomic_DNA"/>
</dbReference>
<gene>
    <name evidence="2" type="ORF">HYPSUDRAFT_200652</name>
</gene>
<keyword evidence="3" id="KW-1185">Reference proteome</keyword>
<evidence type="ECO:0000313" key="2">
    <source>
        <dbReference type="EMBL" id="KJA24441.1"/>
    </source>
</evidence>
<evidence type="ECO:0000313" key="3">
    <source>
        <dbReference type="Proteomes" id="UP000054270"/>
    </source>
</evidence>
<feature type="region of interest" description="Disordered" evidence="1">
    <location>
        <begin position="1"/>
        <end position="31"/>
    </location>
</feature>
<evidence type="ECO:0000256" key="1">
    <source>
        <dbReference type="SAM" id="MobiDB-lite"/>
    </source>
</evidence>
<dbReference type="Proteomes" id="UP000054270">
    <property type="component" value="Unassembled WGS sequence"/>
</dbReference>
<accession>A0A0D2P6X1</accession>
<reference evidence="3" key="1">
    <citation type="submission" date="2014-04" db="EMBL/GenBank/DDBJ databases">
        <title>Evolutionary Origins and Diversification of the Mycorrhizal Mutualists.</title>
        <authorList>
            <consortium name="DOE Joint Genome Institute"/>
            <consortium name="Mycorrhizal Genomics Consortium"/>
            <person name="Kohler A."/>
            <person name="Kuo A."/>
            <person name="Nagy L.G."/>
            <person name="Floudas D."/>
            <person name="Copeland A."/>
            <person name="Barry K.W."/>
            <person name="Cichocki N."/>
            <person name="Veneault-Fourrey C."/>
            <person name="LaButti K."/>
            <person name="Lindquist E.A."/>
            <person name="Lipzen A."/>
            <person name="Lundell T."/>
            <person name="Morin E."/>
            <person name="Murat C."/>
            <person name="Riley R."/>
            <person name="Ohm R."/>
            <person name="Sun H."/>
            <person name="Tunlid A."/>
            <person name="Henrissat B."/>
            <person name="Grigoriev I.V."/>
            <person name="Hibbett D.S."/>
            <person name="Martin F."/>
        </authorList>
    </citation>
    <scope>NUCLEOTIDE SEQUENCE [LARGE SCALE GENOMIC DNA]</scope>
    <source>
        <strain evidence="3">FD-334 SS-4</strain>
    </source>
</reference>
<sequence>MVPHRATTDHGRVTAPAPPKTPMHAPSQSARTVGVRGSSATFICPCVVNVACDQAFNLFISFHLLLESLNSHILSLSGIRKPHILHIRRIGHLSTSNAAALRAPTYFLAARPHVHLPPPSRPQFMIIVPCPYPPCLAVCVPPRVFPPQWGLFPRNALLPACPRRSDIGSTEFRTWSSVHSPHRSLRVLSAASRRYIPERESPWACHACLGFYTVGSEDALRASPTRVSLHLRSPSTSALRRLPLPARPGRSSSAHAHPHSAYRLSAAHFPAGCLPPASAARMRLDSIRRATAQACTAMDVVSLTRVKFGFVQRSCGASASPFHLALPFNACAPAAGRRGLLAGFFPRQDVREHTLLRVRRSGIKRL</sequence>
<protein>
    <submittedName>
        <fullName evidence="2">Uncharacterized protein</fullName>
    </submittedName>
</protein>
<name>A0A0D2P6X1_HYPSF</name>
<proteinExistence type="predicted"/>
<feature type="compositionally biased region" description="Basic and acidic residues" evidence="1">
    <location>
        <begin position="1"/>
        <end position="12"/>
    </location>
</feature>
<dbReference type="AlphaFoldDB" id="A0A0D2P6X1"/>
<organism evidence="2 3">
    <name type="scientific">Hypholoma sublateritium (strain FD-334 SS-4)</name>
    <dbReference type="NCBI Taxonomy" id="945553"/>
    <lineage>
        <taxon>Eukaryota</taxon>
        <taxon>Fungi</taxon>
        <taxon>Dikarya</taxon>
        <taxon>Basidiomycota</taxon>
        <taxon>Agaricomycotina</taxon>
        <taxon>Agaricomycetes</taxon>
        <taxon>Agaricomycetidae</taxon>
        <taxon>Agaricales</taxon>
        <taxon>Agaricineae</taxon>
        <taxon>Strophariaceae</taxon>
        <taxon>Hypholoma</taxon>
    </lineage>
</organism>